<dbReference type="GO" id="GO:0045944">
    <property type="term" value="P:positive regulation of transcription by RNA polymerase II"/>
    <property type="evidence" value="ECO:0007669"/>
    <property type="project" value="TreeGrafter"/>
</dbReference>
<reference evidence="2" key="1">
    <citation type="journal article" date="2016" name="Mol. Biol. Evol.">
        <title>Comparative Genomics of Early-Diverging Mushroom-Forming Fungi Provides Insights into the Origins of Lignocellulose Decay Capabilities.</title>
        <authorList>
            <person name="Nagy L.G."/>
            <person name="Riley R."/>
            <person name="Tritt A."/>
            <person name="Adam C."/>
            <person name="Daum C."/>
            <person name="Floudas D."/>
            <person name="Sun H."/>
            <person name="Yadav J.S."/>
            <person name="Pangilinan J."/>
            <person name="Larsson K.H."/>
            <person name="Matsuura K."/>
            <person name="Barry K."/>
            <person name="Labutti K."/>
            <person name="Kuo R."/>
            <person name="Ohm R.A."/>
            <person name="Bhattacharya S.S."/>
            <person name="Shirouzu T."/>
            <person name="Yoshinaga Y."/>
            <person name="Martin F.M."/>
            <person name="Grigoriev I.V."/>
            <person name="Hibbett D.S."/>
        </authorList>
    </citation>
    <scope>NUCLEOTIDE SEQUENCE [LARGE SCALE GENOMIC DNA]</scope>
    <source>
        <strain evidence="2">CBS 109695</strain>
    </source>
</reference>
<protein>
    <submittedName>
        <fullName evidence="2">Uncharacterized protein</fullName>
    </submittedName>
</protein>
<dbReference type="PANTHER" id="PTHR45750">
    <property type="entry name" value="GH11602P"/>
    <property type="match status" value="1"/>
</dbReference>
<evidence type="ECO:0000313" key="2">
    <source>
        <dbReference type="EMBL" id="KZP34141.1"/>
    </source>
</evidence>
<dbReference type="InterPro" id="IPR037800">
    <property type="entry name" value="GCN5"/>
</dbReference>
<organism evidence="2">
    <name type="scientific">Athelia psychrophila</name>
    <dbReference type="NCBI Taxonomy" id="1759441"/>
    <lineage>
        <taxon>Eukaryota</taxon>
        <taxon>Fungi</taxon>
        <taxon>Dikarya</taxon>
        <taxon>Basidiomycota</taxon>
        <taxon>Agaricomycotina</taxon>
        <taxon>Agaricomycetes</taxon>
        <taxon>Agaricomycetidae</taxon>
        <taxon>Atheliales</taxon>
        <taxon>Atheliaceae</taxon>
        <taxon>Athelia</taxon>
    </lineage>
</organism>
<feature type="region of interest" description="Disordered" evidence="1">
    <location>
        <begin position="1"/>
        <end position="56"/>
    </location>
</feature>
<dbReference type="GO" id="GO:0010484">
    <property type="term" value="F:histone H3 acetyltransferase activity"/>
    <property type="evidence" value="ECO:0007669"/>
    <property type="project" value="TreeGrafter"/>
</dbReference>
<dbReference type="Gene3D" id="3.40.630.30">
    <property type="match status" value="1"/>
</dbReference>
<gene>
    <name evidence="2" type="ORF">FIBSPDRAFT_138</name>
</gene>
<name>A0A166WV56_9AGAM</name>
<evidence type="ECO:0000256" key="1">
    <source>
        <dbReference type="SAM" id="MobiDB-lite"/>
    </source>
</evidence>
<dbReference type="EMBL" id="KV417480">
    <property type="protein sequence ID" value="KZP34141.1"/>
    <property type="molecule type" value="Genomic_DNA"/>
</dbReference>
<dbReference type="STRING" id="436010.A0A166WV56"/>
<dbReference type="GO" id="GO:0000123">
    <property type="term" value="C:histone acetyltransferase complex"/>
    <property type="evidence" value="ECO:0007669"/>
    <property type="project" value="TreeGrafter"/>
</dbReference>
<dbReference type="OrthoDB" id="1937912at2759"/>
<dbReference type="PANTHER" id="PTHR45750:SF3">
    <property type="entry name" value="HISTONE ACETYLTRANSFERASE"/>
    <property type="match status" value="1"/>
</dbReference>
<proteinExistence type="predicted"/>
<dbReference type="AlphaFoldDB" id="A0A166WV56"/>
<sequence>MKPSTPARSSPGDEPASPVSWVLSDVPPPSKRRRVSISSFSDADGDDHEENKPLAARMSLRTTPVGSWMGTSRRSNWRRNWMRVNSTAWPMASRLTLLTQTCLSSLLPLFDLPLTPQCQPPVKGEKAAITELRKGIIQITPVENDGQPRSIVILTGLKILFQKQLPKMPREYIARLVCDSNS</sequence>
<accession>A0A166WV56</accession>